<dbReference type="PRINTS" id="PR00032">
    <property type="entry name" value="HTHARAC"/>
</dbReference>
<dbReference type="PROSITE" id="PS01124">
    <property type="entry name" value="HTH_ARAC_FAMILY_2"/>
    <property type="match status" value="1"/>
</dbReference>
<name>A0A3N4PKR0_9BACT</name>
<dbReference type="InterPro" id="IPR053142">
    <property type="entry name" value="PchR_regulatory_protein"/>
</dbReference>
<dbReference type="InterPro" id="IPR009057">
    <property type="entry name" value="Homeodomain-like_sf"/>
</dbReference>
<protein>
    <submittedName>
        <fullName evidence="5">AraC family transcriptional regulator</fullName>
    </submittedName>
</protein>
<feature type="domain" description="HTH araC/xylS-type" evidence="4">
    <location>
        <begin position="272"/>
        <end position="370"/>
    </location>
</feature>
<keyword evidence="6" id="KW-1185">Reference proteome</keyword>
<reference evidence="5 6" key="1">
    <citation type="submission" date="2018-11" db="EMBL/GenBank/DDBJ databases">
        <title>Chitinophaga lutea sp.nov., isolate from arsenic contaminated soil.</title>
        <authorList>
            <person name="Zong Y."/>
        </authorList>
    </citation>
    <scope>NUCLEOTIDE SEQUENCE [LARGE SCALE GENOMIC DNA]</scope>
    <source>
        <strain evidence="5 6">ZY74</strain>
    </source>
</reference>
<dbReference type="PANTHER" id="PTHR47893">
    <property type="entry name" value="REGULATORY PROTEIN PCHR"/>
    <property type="match status" value="1"/>
</dbReference>
<dbReference type="Proteomes" id="UP000278351">
    <property type="component" value="Unassembled WGS sequence"/>
</dbReference>
<keyword evidence="2" id="KW-0238">DNA-binding</keyword>
<dbReference type="GO" id="GO:0003700">
    <property type="term" value="F:DNA-binding transcription factor activity"/>
    <property type="evidence" value="ECO:0007669"/>
    <property type="project" value="InterPro"/>
</dbReference>
<dbReference type="InterPro" id="IPR020449">
    <property type="entry name" value="Tscrpt_reg_AraC-type_HTH"/>
</dbReference>
<dbReference type="Pfam" id="PF12833">
    <property type="entry name" value="HTH_18"/>
    <property type="match status" value="1"/>
</dbReference>
<gene>
    <name evidence="5" type="ORF">EGT74_23895</name>
</gene>
<dbReference type="Gene3D" id="1.10.10.60">
    <property type="entry name" value="Homeodomain-like"/>
    <property type="match status" value="2"/>
</dbReference>
<dbReference type="InterPro" id="IPR018062">
    <property type="entry name" value="HTH_AraC-typ_CS"/>
</dbReference>
<evidence type="ECO:0000256" key="2">
    <source>
        <dbReference type="ARBA" id="ARBA00023125"/>
    </source>
</evidence>
<evidence type="ECO:0000256" key="1">
    <source>
        <dbReference type="ARBA" id="ARBA00023015"/>
    </source>
</evidence>
<dbReference type="PANTHER" id="PTHR47893:SF1">
    <property type="entry name" value="REGULATORY PROTEIN PCHR"/>
    <property type="match status" value="1"/>
</dbReference>
<accession>A0A3N4PKR0</accession>
<keyword evidence="3" id="KW-0804">Transcription</keyword>
<evidence type="ECO:0000313" key="6">
    <source>
        <dbReference type="Proteomes" id="UP000278351"/>
    </source>
</evidence>
<sequence length="380" mass="43922">MGQTGRYLLHNWGEVVHNYAVFPDPDNSFPDPIRAAAPYRVICRMNGSNAVPIPDYFYYFPKPNEQRTVTETRQSAIHSGKEETIHELHSSDGIFIWYGKVQLAEKKRMLVEYPSPFIHINFSLRCSSRYTSHEAAPPFAVFHPREYNIVWLPPRQTVVEWLPGEAVETFEINITPDFFQQQLPERHPFLAAMQHHTEPVTLSPQNLPITPAMLRIIYDMLHCKMEPAHKRVFLKAKTLELISLQLLQLSEMQAQLIPNSEGVRPADVQKMHLVRDIILQHLHNPHSLPVLAQMADTNECYLKRHFKKIFGTTVYGYIQQTRMEKAKHLLLHERKKVSEVALLSGYSHISHFSKAFRKHFGCSPQQIRLGQPAREAGQVL</sequence>
<dbReference type="SMART" id="SM00342">
    <property type="entry name" value="HTH_ARAC"/>
    <property type="match status" value="1"/>
</dbReference>
<dbReference type="EMBL" id="RPDH01000003">
    <property type="protein sequence ID" value="RPE05431.1"/>
    <property type="molecule type" value="Genomic_DNA"/>
</dbReference>
<evidence type="ECO:0000259" key="4">
    <source>
        <dbReference type="PROSITE" id="PS01124"/>
    </source>
</evidence>
<comment type="caution">
    <text evidence="5">The sequence shown here is derived from an EMBL/GenBank/DDBJ whole genome shotgun (WGS) entry which is preliminary data.</text>
</comment>
<dbReference type="PROSITE" id="PS00041">
    <property type="entry name" value="HTH_ARAC_FAMILY_1"/>
    <property type="match status" value="1"/>
</dbReference>
<dbReference type="AlphaFoldDB" id="A0A3N4PKR0"/>
<dbReference type="InterPro" id="IPR018060">
    <property type="entry name" value="HTH_AraC"/>
</dbReference>
<evidence type="ECO:0000313" key="5">
    <source>
        <dbReference type="EMBL" id="RPE05431.1"/>
    </source>
</evidence>
<proteinExistence type="predicted"/>
<evidence type="ECO:0000256" key="3">
    <source>
        <dbReference type="ARBA" id="ARBA00023163"/>
    </source>
</evidence>
<dbReference type="SUPFAM" id="SSF46689">
    <property type="entry name" value="Homeodomain-like"/>
    <property type="match status" value="2"/>
</dbReference>
<keyword evidence="1" id="KW-0805">Transcription regulation</keyword>
<dbReference type="GO" id="GO:0043565">
    <property type="term" value="F:sequence-specific DNA binding"/>
    <property type="evidence" value="ECO:0007669"/>
    <property type="project" value="InterPro"/>
</dbReference>
<organism evidence="5 6">
    <name type="scientific">Chitinophaga lutea</name>
    <dbReference type="NCBI Taxonomy" id="2488634"/>
    <lineage>
        <taxon>Bacteria</taxon>
        <taxon>Pseudomonadati</taxon>
        <taxon>Bacteroidota</taxon>
        <taxon>Chitinophagia</taxon>
        <taxon>Chitinophagales</taxon>
        <taxon>Chitinophagaceae</taxon>
        <taxon>Chitinophaga</taxon>
    </lineage>
</organism>